<accession>A0ABQ6NR07</accession>
<evidence type="ECO:0000313" key="2">
    <source>
        <dbReference type="EMBL" id="GMK47510.1"/>
    </source>
</evidence>
<dbReference type="EMBL" id="BTCL01000020">
    <property type="protein sequence ID" value="GMK47510.1"/>
    <property type="molecule type" value="Genomic_DNA"/>
</dbReference>
<proteinExistence type="predicted"/>
<keyword evidence="1" id="KW-0472">Membrane</keyword>
<evidence type="ECO:0000256" key="1">
    <source>
        <dbReference type="SAM" id="Phobius"/>
    </source>
</evidence>
<keyword evidence="1" id="KW-0812">Transmembrane</keyword>
<evidence type="ECO:0000313" key="3">
    <source>
        <dbReference type="Proteomes" id="UP001285921"/>
    </source>
</evidence>
<dbReference type="RefSeq" id="WP_317981461.1">
    <property type="nucleotide sequence ID" value="NZ_BTCL01000020.1"/>
</dbReference>
<name>A0ABQ6NR07_9BACL</name>
<organism evidence="2 3">
    <name type="scientific">Paenibacillus glycanilyticus</name>
    <dbReference type="NCBI Taxonomy" id="126569"/>
    <lineage>
        <taxon>Bacteria</taxon>
        <taxon>Bacillati</taxon>
        <taxon>Bacillota</taxon>
        <taxon>Bacilli</taxon>
        <taxon>Bacillales</taxon>
        <taxon>Paenibacillaceae</taxon>
        <taxon>Paenibacillus</taxon>
    </lineage>
</organism>
<reference evidence="2 3" key="1">
    <citation type="submission" date="2023-05" db="EMBL/GenBank/DDBJ databases">
        <title>Draft genome of Paenibacillus sp. CCS26.</title>
        <authorList>
            <person name="Akita H."/>
            <person name="Shinto Y."/>
            <person name="Kimura Z."/>
        </authorList>
    </citation>
    <scope>NUCLEOTIDE SEQUENCE [LARGE SCALE GENOMIC DNA]</scope>
    <source>
        <strain evidence="2 3">CCS26</strain>
    </source>
</reference>
<protein>
    <submittedName>
        <fullName evidence="2">Uncharacterized protein</fullName>
    </submittedName>
</protein>
<sequence length="104" mass="11793">MNKYLPQMKKMYTIDPGAWGSLDWVLVIGGTFATLLCLGALVYWIVKLSVRMFKVSAGTARLNDPPFWKRMGISLMLILLFMAGAVFLIFEQIYKTMQNAGWHG</sequence>
<feature type="transmembrane region" description="Helical" evidence="1">
    <location>
        <begin position="21"/>
        <end position="46"/>
    </location>
</feature>
<comment type="caution">
    <text evidence="2">The sequence shown here is derived from an EMBL/GenBank/DDBJ whole genome shotgun (WGS) entry which is preliminary data.</text>
</comment>
<keyword evidence="3" id="KW-1185">Reference proteome</keyword>
<feature type="transmembrane region" description="Helical" evidence="1">
    <location>
        <begin position="71"/>
        <end position="90"/>
    </location>
</feature>
<dbReference type="Proteomes" id="UP001285921">
    <property type="component" value="Unassembled WGS sequence"/>
</dbReference>
<gene>
    <name evidence="2" type="ORF">PghCCS26_46400</name>
</gene>
<keyword evidence="1" id="KW-1133">Transmembrane helix</keyword>